<dbReference type="EMBL" id="JAPFFF010000001">
    <property type="protein sequence ID" value="KAK8899326.1"/>
    <property type="molecule type" value="Genomic_DNA"/>
</dbReference>
<comment type="caution">
    <text evidence="1">The sequence shown here is derived from an EMBL/GenBank/DDBJ whole genome shotgun (WGS) entry which is preliminary data.</text>
</comment>
<reference evidence="1 2" key="1">
    <citation type="submission" date="2024-04" db="EMBL/GenBank/DDBJ databases">
        <title>Tritrichomonas musculus Genome.</title>
        <authorList>
            <person name="Alves-Ferreira E."/>
            <person name="Grigg M."/>
            <person name="Lorenzi H."/>
            <person name="Galac M."/>
        </authorList>
    </citation>
    <scope>NUCLEOTIDE SEQUENCE [LARGE SCALE GENOMIC DNA]</scope>
    <source>
        <strain evidence="1 2">EAF2021</strain>
    </source>
</reference>
<evidence type="ECO:0000313" key="2">
    <source>
        <dbReference type="Proteomes" id="UP001470230"/>
    </source>
</evidence>
<dbReference type="PANTHER" id="PTHR24159:SF5">
    <property type="entry name" value="ANK_REP_REGION DOMAIN-CONTAINING PROTEIN"/>
    <property type="match status" value="1"/>
</dbReference>
<keyword evidence="2" id="KW-1185">Reference proteome</keyword>
<name>A0ABR2L8J9_9EUKA</name>
<gene>
    <name evidence="1" type="ORF">M9Y10_001640</name>
</gene>
<protein>
    <recommendedName>
        <fullName evidence="3">DUF3447 domain-containing protein</fullName>
    </recommendedName>
</protein>
<organism evidence="1 2">
    <name type="scientific">Tritrichomonas musculus</name>
    <dbReference type="NCBI Taxonomy" id="1915356"/>
    <lineage>
        <taxon>Eukaryota</taxon>
        <taxon>Metamonada</taxon>
        <taxon>Parabasalia</taxon>
        <taxon>Tritrichomonadida</taxon>
        <taxon>Tritrichomonadidae</taxon>
        <taxon>Tritrichomonas</taxon>
    </lineage>
</organism>
<proteinExistence type="predicted"/>
<sequence length="360" mass="42900">MALSLKEICLAHFEEMSNIQEIFLQYLDKEENDDNFLTISGYHFFDNLNSEEKRYKLKEIIHLIFYISNNHHRTPSFISKIEKIILFFKEDIKQTFTNDEIFKCFYQNMRIILFLFEEKIIEMTPTIFDSIFYSDMADFFVYEITAFIKGNEIEIPEENQKDYEAFIAKRKIGENDDAICDMIRRDSIDDFVSYSNKTNLSLSMQIKHSIFETNSFLISKEPTLIEYAAFFGSMQIINYLVLNGVELKPSLWLYAIHSNNPDLIHFLEGHNVKINDFCLNESILCHHNDIANYFINNHNIKTNYNNYNNIILQYFNYSLFHDNFDHYKNNFVNYDYITIVKAFLTNPSLNEDDYDEISKN</sequence>
<dbReference type="Proteomes" id="UP001470230">
    <property type="component" value="Unassembled WGS sequence"/>
</dbReference>
<dbReference type="PANTHER" id="PTHR24159">
    <property type="match status" value="1"/>
</dbReference>
<accession>A0ABR2L8J9</accession>
<dbReference type="SUPFAM" id="SSF48403">
    <property type="entry name" value="Ankyrin repeat"/>
    <property type="match status" value="1"/>
</dbReference>
<evidence type="ECO:0008006" key="3">
    <source>
        <dbReference type="Google" id="ProtNLM"/>
    </source>
</evidence>
<evidence type="ECO:0000313" key="1">
    <source>
        <dbReference type="EMBL" id="KAK8899326.1"/>
    </source>
</evidence>
<dbReference type="InterPro" id="IPR036770">
    <property type="entry name" value="Ankyrin_rpt-contain_sf"/>
</dbReference>